<protein>
    <recommendedName>
        <fullName evidence="2">Temptin Cys/Cys disulfide domain-containing protein</fullName>
    </recommendedName>
</protein>
<gene>
    <name evidence="3" type="ORF">FRD01_10390</name>
</gene>
<dbReference type="Pfam" id="PF24784">
    <property type="entry name" value="Temptin_C"/>
    <property type="match status" value="1"/>
</dbReference>
<dbReference type="EMBL" id="CP042467">
    <property type="protein sequence ID" value="QED27641.1"/>
    <property type="molecule type" value="Genomic_DNA"/>
</dbReference>
<dbReference type="RefSeq" id="WP_146959358.1">
    <property type="nucleotide sequence ID" value="NZ_CP042467.1"/>
</dbReference>
<evidence type="ECO:0000313" key="3">
    <source>
        <dbReference type="EMBL" id="QED27641.1"/>
    </source>
</evidence>
<accession>A0A5B8XQQ5</accession>
<name>A0A5B8XQQ5_9DELT</name>
<dbReference type="AlphaFoldDB" id="A0A5B8XQQ5"/>
<feature type="domain" description="Temptin Cys/Cys disulfide" evidence="2">
    <location>
        <begin position="3"/>
        <end position="60"/>
    </location>
</feature>
<proteinExistence type="predicted"/>
<dbReference type="Proteomes" id="UP000321595">
    <property type="component" value="Chromosome"/>
</dbReference>
<evidence type="ECO:0000259" key="2">
    <source>
        <dbReference type="Pfam" id="PF24784"/>
    </source>
</evidence>
<dbReference type="InterPro" id="IPR057626">
    <property type="entry name" value="S-S_Temptin"/>
</dbReference>
<dbReference type="KEGG" id="bbae:FRD01_10390"/>
<sequence>MTPFGQDVLQNMDAGVVQWQNIWMLDSDSDGYSNGLELNDPNGQWRRGQPNPVGPISNPGIPNVGICGDGVLEGEEICEGNELIQCGELGLGSGEVECKDCKWDTWYCGTCGDGIINPEKEECDGSNFGERTCADYNFRSGELTCSDRCRIETTECGDEAPAVCGDGVLSRGEQCDGDLFGEVDCARLNFLGGDLLCTADCKWNVERCIERDYDSPDIDVEVGEDMGSPEAPEEPESESGSGCTQTGRHASLWWLLVFVFTRNLRATRGRNGQGY</sequence>
<organism evidence="3 4">
    <name type="scientific">Microvenator marinus</name>
    <dbReference type="NCBI Taxonomy" id="2600177"/>
    <lineage>
        <taxon>Bacteria</taxon>
        <taxon>Deltaproteobacteria</taxon>
        <taxon>Bradymonadales</taxon>
        <taxon>Microvenatoraceae</taxon>
        <taxon>Microvenator</taxon>
    </lineage>
</organism>
<dbReference type="OrthoDB" id="5490961at2"/>
<evidence type="ECO:0000256" key="1">
    <source>
        <dbReference type="SAM" id="MobiDB-lite"/>
    </source>
</evidence>
<keyword evidence="4" id="KW-1185">Reference proteome</keyword>
<feature type="region of interest" description="Disordered" evidence="1">
    <location>
        <begin position="218"/>
        <end position="245"/>
    </location>
</feature>
<reference evidence="3 4" key="1">
    <citation type="submission" date="2019-08" db="EMBL/GenBank/DDBJ databases">
        <authorList>
            <person name="Liang Q."/>
        </authorList>
    </citation>
    <scope>NUCLEOTIDE SEQUENCE [LARGE SCALE GENOMIC DNA]</scope>
    <source>
        <strain evidence="3 4">V1718</strain>
    </source>
</reference>
<evidence type="ECO:0000313" key="4">
    <source>
        <dbReference type="Proteomes" id="UP000321595"/>
    </source>
</evidence>